<evidence type="ECO:0000313" key="5">
    <source>
        <dbReference type="EMBL" id="QDS68295.1"/>
    </source>
</evidence>
<evidence type="ECO:0000256" key="2">
    <source>
        <dbReference type="ARBA" id="ARBA00013807"/>
    </source>
</evidence>
<dbReference type="AlphaFoldDB" id="A0A517KY29"/>
<proteinExistence type="inferred from homology"/>
<sequence length="539" mass="59888">MECDICGQHKPPFHCHICARSALYPVRHEYAVTLADKEAMGKRVETVVKTSEHSTPRESLSLSGTIIDIHDCAKAYELSEIQSESAALSERLRLISERAEALNLEMHEHKKNIFSKKATLSQRRSDAESATYGREGREKKELETVEGSIKRMKRRWEMKHEDIVIGRSSLCKEAARLAGLKRTKRAREDGVVREFYTIGTGLNIFDLRELHTAKPEELTASLTQLAYLTVRVSTYLALRLPAEIILPHRDYPLATIFNLSSSYTSHDLHFPSAGSGPSSSTSPAISRTADHKSMPRPRPLFVQSPLAKFSRDDPPGFSMFVEGVTLLAWDIAWLCKTQGMGGLNSEVDICSMGRNLWNLLLDETRSSLSRTEAAGPENKESGLNATSYEPPSHVPSLFGQFSHGTAHSFFGYQSGKDMMQSWKLQNPARSLDKIKEYLRAEIQRAEWEVVDGREWAADGTEDHAVLVGGPRYDNGGKAVRSKSSSKSPSSRAEGSKLARVESNSTVRPSPLLTKPGPTAGWTRLRKNSAVESSKKSSDQ</sequence>
<feature type="region of interest" description="Disordered" evidence="4">
    <location>
        <begin position="461"/>
        <end position="539"/>
    </location>
</feature>
<evidence type="ECO:0000256" key="3">
    <source>
        <dbReference type="ARBA" id="ARBA00023054"/>
    </source>
</evidence>
<feature type="compositionally biased region" description="Low complexity" evidence="4">
    <location>
        <begin position="481"/>
        <end position="490"/>
    </location>
</feature>
<evidence type="ECO:0000256" key="1">
    <source>
        <dbReference type="ARBA" id="ARBA00009574"/>
    </source>
</evidence>
<gene>
    <name evidence="5" type="ORF">FKW77_010659</name>
</gene>
<dbReference type="InterPro" id="IPR018791">
    <property type="entry name" value="UV_resistance/autophagy_Atg14"/>
</dbReference>
<accession>A0A517KY29</accession>
<evidence type="ECO:0000256" key="4">
    <source>
        <dbReference type="SAM" id="MobiDB-lite"/>
    </source>
</evidence>
<feature type="compositionally biased region" description="Low complexity" evidence="4">
    <location>
        <begin position="271"/>
        <end position="287"/>
    </location>
</feature>
<keyword evidence="6" id="KW-1185">Reference proteome</keyword>
<reference evidence="5 6" key="1">
    <citation type="submission" date="2019-07" db="EMBL/GenBank/DDBJ databases">
        <title>Finished genome of Venturia effusa.</title>
        <authorList>
            <person name="Young C.A."/>
            <person name="Cox M.P."/>
            <person name="Ganley A.R.D."/>
            <person name="David W.J."/>
        </authorList>
    </citation>
    <scope>NUCLEOTIDE SEQUENCE [LARGE SCALE GENOMIC DNA]</scope>
    <source>
        <strain evidence="6">albino</strain>
    </source>
</reference>
<dbReference type="GO" id="GO:0032991">
    <property type="term" value="C:protein-containing complex"/>
    <property type="evidence" value="ECO:0007669"/>
    <property type="project" value="UniProtKB-ARBA"/>
</dbReference>
<protein>
    <recommendedName>
        <fullName evidence="2">Autophagy-related protein 14</fullName>
    </recommendedName>
</protein>
<dbReference type="GO" id="GO:0000323">
    <property type="term" value="C:lytic vacuole"/>
    <property type="evidence" value="ECO:0007669"/>
    <property type="project" value="TreeGrafter"/>
</dbReference>
<dbReference type="Pfam" id="PF10186">
    <property type="entry name" value="ATG14"/>
    <property type="match status" value="1"/>
</dbReference>
<name>A0A517KY29_9PEZI</name>
<dbReference type="GO" id="GO:0035493">
    <property type="term" value="P:SNARE complex assembly"/>
    <property type="evidence" value="ECO:0007669"/>
    <property type="project" value="TreeGrafter"/>
</dbReference>
<feature type="region of interest" description="Disordered" evidence="4">
    <location>
        <begin position="117"/>
        <end position="139"/>
    </location>
</feature>
<dbReference type="EMBL" id="CP042185">
    <property type="protein sequence ID" value="QDS68295.1"/>
    <property type="molecule type" value="Genomic_DNA"/>
</dbReference>
<dbReference type="PANTHER" id="PTHR15157">
    <property type="entry name" value="UV RADIATION RESISTANCE-ASSOCIATED GENE PROTEIN"/>
    <property type="match status" value="1"/>
</dbReference>
<feature type="region of interest" description="Disordered" evidence="4">
    <location>
        <begin position="270"/>
        <end position="298"/>
    </location>
</feature>
<dbReference type="Proteomes" id="UP000316270">
    <property type="component" value="Chromosome 1"/>
</dbReference>
<comment type="similarity">
    <text evidence="1">Belongs to the ATG14 family.</text>
</comment>
<feature type="region of interest" description="Disordered" evidence="4">
    <location>
        <begin position="368"/>
        <end position="389"/>
    </location>
</feature>
<dbReference type="GO" id="GO:0005768">
    <property type="term" value="C:endosome"/>
    <property type="evidence" value="ECO:0007669"/>
    <property type="project" value="TreeGrafter"/>
</dbReference>
<evidence type="ECO:0000313" key="6">
    <source>
        <dbReference type="Proteomes" id="UP000316270"/>
    </source>
</evidence>
<keyword evidence="3" id="KW-0175">Coiled coil</keyword>
<dbReference type="GO" id="GO:0000149">
    <property type="term" value="F:SNARE binding"/>
    <property type="evidence" value="ECO:0007669"/>
    <property type="project" value="TreeGrafter"/>
</dbReference>
<organism evidence="5 6">
    <name type="scientific">Venturia effusa</name>
    <dbReference type="NCBI Taxonomy" id="50376"/>
    <lineage>
        <taxon>Eukaryota</taxon>
        <taxon>Fungi</taxon>
        <taxon>Dikarya</taxon>
        <taxon>Ascomycota</taxon>
        <taxon>Pezizomycotina</taxon>
        <taxon>Dothideomycetes</taxon>
        <taxon>Pleosporomycetidae</taxon>
        <taxon>Venturiales</taxon>
        <taxon>Venturiaceae</taxon>
        <taxon>Venturia</taxon>
    </lineage>
</organism>
<dbReference type="PANTHER" id="PTHR15157:SF13">
    <property type="entry name" value="AUTOPHAGY-RELATED PROTEIN 14"/>
    <property type="match status" value="1"/>
</dbReference>
<dbReference type="OrthoDB" id="16772at2759"/>